<feature type="region of interest" description="Disordered" evidence="1">
    <location>
        <begin position="267"/>
        <end position="308"/>
    </location>
</feature>
<dbReference type="InterPro" id="IPR013783">
    <property type="entry name" value="Ig-like_fold"/>
</dbReference>
<feature type="chain" id="PRO_5046127461" description="Concanavalin A-like lectin/glucanases superfamily protein" evidence="2">
    <location>
        <begin position="20"/>
        <end position="1040"/>
    </location>
</feature>
<evidence type="ECO:0000313" key="3">
    <source>
        <dbReference type="EMBL" id="MFI2485882.1"/>
    </source>
</evidence>
<gene>
    <name evidence="3" type="ORF">ACH47X_03180</name>
</gene>
<keyword evidence="2" id="KW-0732">Signal</keyword>
<evidence type="ECO:0008006" key="5">
    <source>
        <dbReference type="Google" id="ProtNLM"/>
    </source>
</evidence>
<dbReference type="Gene3D" id="2.60.40.10">
    <property type="entry name" value="Immunoglobulins"/>
    <property type="match status" value="1"/>
</dbReference>
<protein>
    <recommendedName>
        <fullName evidence="5">Concanavalin A-like lectin/glucanases superfamily protein</fullName>
    </recommendedName>
</protein>
<feature type="compositionally biased region" description="Low complexity" evidence="1">
    <location>
        <begin position="269"/>
        <end position="297"/>
    </location>
</feature>
<evidence type="ECO:0000256" key="1">
    <source>
        <dbReference type="SAM" id="MobiDB-lite"/>
    </source>
</evidence>
<feature type="region of interest" description="Disordered" evidence="1">
    <location>
        <begin position="239"/>
        <end position="258"/>
    </location>
</feature>
<evidence type="ECO:0000313" key="4">
    <source>
        <dbReference type="Proteomes" id="UP001611580"/>
    </source>
</evidence>
<proteinExistence type="predicted"/>
<feature type="compositionally biased region" description="Acidic residues" evidence="1">
    <location>
        <begin position="245"/>
        <end position="255"/>
    </location>
</feature>
<feature type="compositionally biased region" description="Basic and acidic residues" evidence="1">
    <location>
        <begin position="1029"/>
        <end position="1040"/>
    </location>
</feature>
<dbReference type="Proteomes" id="UP001611580">
    <property type="component" value="Unassembled WGS sequence"/>
</dbReference>
<reference evidence="3 4" key="1">
    <citation type="submission" date="2024-10" db="EMBL/GenBank/DDBJ databases">
        <title>The Natural Products Discovery Center: Release of the First 8490 Sequenced Strains for Exploring Actinobacteria Biosynthetic Diversity.</title>
        <authorList>
            <person name="Kalkreuter E."/>
            <person name="Kautsar S.A."/>
            <person name="Yang D."/>
            <person name="Bader C.D."/>
            <person name="Teijaro C.N."/>
            <person name="Fluegel L."/>
            <person name="Davis C.M."/>
            <person name="Simpson J.R."/>
            <person name="Lauterbach L."/>
            <person name="Steele A.D."/>
            <person name="Gui C."/>
            <person name="Meng S."/>
            <person name="Li G."/>
            <person name="Viehrig K."/>
            <person name="Ye F."/>
            <person name="Su P."/>
            <person name="Kiefer A.F."/>
            <person name="Nichols A."/>
            <person name="Cepeda A.J."/>
            <person name="Yan W."/>
            <person name="Fan B."/>
            <person name="Jiang Y."/>
            <person name="Adhikari A."/>
            <person name="Zheng C.-J."/>
            <person name="Schuster L."/>
            <person name="Cowan T.M."/>
            <person name="Smanski M.J."/>
            <person name="Chevrette M.G."/>
            <person name="De Carvalho L.P.S."/>
            <person name="Shen B."/>
        </authorList>
    </citation>
    <scope>NUCLEOTIDE SEQUENCE [LARGE SCALE GENOMIC DNA]</scope>
    <source>
        <strain evidence="3 4">NPDC019481</strain>
    </source>
</reference>
<feature type="region of interest" description="Disordered" evidence="1">
    <location>
        <begin position="1017"/>
        <end position="1040"/>
    </location>
</feature>
<comment type="caution">
    <text evidence="3">The sequence shown here is derived from an EMBL/GenBank/DDBJ whole genome shotgun (WGS) entry which is preliminary data.</text>
</comment>
<feature type="signal peptide" evidence="2">
    <location>
        <begin position="1"/>
        <end position="19"/>
    </location>
</feature>
<dbReference type="SUPFAM" id="SSF49899">
    <property type="entry name" value="Concanavalin A-like lectins/glucanases"/>
    <property type="match status" value="1"/>
</dbReference>
<dbReference type="EMBL" id="JBIRYI010000001">
    <property type="protein sequence ID" value="MFI2485882.1"/>
    <property type="molecule type" value="Genomic_DNA"/>
</dbReference>
<name>A0ABW7XEG0_9MICO</name>
<organism evidence="3 4">
    <name type="scientific">Promicromonospora kroppenstedtii</name>
    <dbReference type="NCBI Taxonomy" id="440482"/>
    <lineage>
        <taxon>Bacteria</taxon>
        <taxon>Bacillati</taxon>
        <taxon>Actinomycetota</taxon>
        <taxon>Actinomycetes</taxon>
        <taxon>Micrococcales</taxon>
        <taxon>Promicromonosporaceae</taxon>
        <taxon>Promicromonospora</taxon>
    </lineage>
</organism>
<evidence type="ECO:0000256" key="2">
    <source>
        <dbReference type="SAM" id="SignalP"/>
    </source>
</evidence>
<keyword evidence="4" id="KW-1185">Reference proteome</keyword>
<accession>A0ABW7XEG0</accession>
<dbReference type="InterPro" id="IPR013320">
    <property type="entry name" value="ConA-like_dom_sf"/>
</dbReference>
<dbReference type="Gene3D" id="2.60.120.200">
    <property type="match status" value="1"/>
</dbReference>
<sequence length="1040" mass="108609">MTALVVLATGASALVATGAADGVLAAMGDEPVLECPVEEPNLVEALATAARCGHEVEALDEKTPWQSSFGQPSGQVRLEVGSSADASDADGDGEFEPIETAVAEDESGRLSPAAPAVAMSFSAGGEDAATDPEVLARMTSADGQVVDVEAPFELTDPIVEDDRIVYPDVLSTGGKPSGVDLVVAVNADGSGFSQVLRLTDEAAARNPHVTKLDADLGYDVSAKNASGTGLKVAREHGAFTVTDPDAAEPETDGADPEVFRSSRPLVWTSEAPAEQPAAATAGRAAAPGSADPSPSAALDETDPLAGPLTPEAVVEIPTDDGADTEPDAVGAAIEAAAQDESTAFPMFAALAVSGTLSEVTAIRSAWPDSASSYQFDGDAGVGRCSAPDPYAGYQCGSTSTHRILYEFGGLSSVGSLASADVTKAVFNINGTFSYNCDKTGVWVYQSGSNAVSSSTTWHNPGSWSTRLASALVTHRSGCTGMVRSVGFDVTAGAKKVASSNWSSLTLGVRSANETTMVGWKRYIGRNDGNGSTSARATLSVTYNRAPGVPTSLTTWHGTEKFSCKTGTDRPMLRTTIPKLSVFIRDPDGNTTKARFQIWRINSSTQVWGAYMSSFQFSGRTHTIQVPTGRLGNNVVYRWRALAKDSTGREGSWSQWCEFGVDTSKPNQPTVSVLTSGEGVEAAYLNGVETGGVGLTGKFRLGPNGSTDVAKYAYSFGSQSFDKTAKAQASGTATISFTPKTSGPQTLWVRSYDRAGNQSAADREHVIDVAYPESTGLWRFDEGSGTTAYDASGSEVLRNLTLGTGTTWGDGPHTLFESRAGDRALGLNGVSSQAAGPAVVSSAKSFVVSAHVRLDPAAATNLQHVALSQNGTTNPAFTLGYRTSCAATGNQPCWSMMMYQSDTSNLSNVAAQSRITPVRGEWVHLTGAYDADTDKVSLWVCEIGTPDVPSPAEPVRADSSTTLTAPWASTGSFNVGRRTIAGVSDNYWHGQVDNVRVFDGQVVAENKIRRLCQGADDTDFEGGAPTLDPTLKDKSVEELGQ</sequence>
<dbReference type="RefSeq" id="WP_397401297.1">
    <property type="nucleotide sequence ID" value="NZ_JBIRYI010000001.1"/>
</dbReference>